<comment type="caution">
    <text evidence="1">The sequence shown here is derived from an EMBL/GenBank/DDBJ whole genome shotgun (WGS) entry which is preliminary data.</text>
</comment>
<dbReference type="AlphaFoldDB" id="A0A397VDJ2"/>
<organism evidence="1 2">
    <name type="scientific">Gigaspora rosea</name>
    <dbReference type="NCBI Taxonomy" id="44941"/>
    <lineage>
        <taxon>Eukaryota</taxon>
        <taxon>Fungi</taxon>
        <taxon>Fungi incertae sedis</taxon>
        <taxon>Mucoromycota</taxon>
        <taxon>Glomeromycotina</taxon>
        <taxon>Glomeromycetes</taxon>
        <taxon>Diversisporales</taxon>
        <taxon>Gigasporaceae</taxon>
        <taxon>Gigaspora</taxon>
    </lineage>
</organism>
<keyword evidence="2" id="KW-1185">Reference proteome</keyword>
<dbReference type="Proteomes" id="UP000266673">
    <property type="component" value="Unassembled WGS sequence"/>
</dbReference>
<sequence>MHQIARICGIDVFGPEVRRAVQKQHNYRETFNLAQKAIQSAVEIVGKSLCRLKRSLNNWFAEEKKLAQINNNKENLDPNQVKNPVERRHKGWSSVKWFKSSIEKSKAKNLKINAENAHYAPTCNK</sequence>
<reference evidence="1 2" key="1">
    <citation type="submission" date="2018-06" db="EMBL/GenBank/DDBJ databases">
        <title>Comparative genomics reveals the genomic features of Rhizophagus irregularis, R. cerebriforme, R. diaphanum and Gigaspora rosea, and their symbiotic lifestyle signature.</title>
        <authorList>
            <person name="Morin E."/>
            <person name="San Clemente H."/>
            <person name="Chen E.C.H."/>
            <person name="De La Providencia I."/>
            <person name="Hainaut M."/>
            <person name="Kuo A."/>
            <person name="Kohler A."/>
            <person name="Murat C."/>
            <person name="Tang N."/>
            <person name="Roy S."/>
            <person name="Loubradou J."/>
            <person name="Henrissat B."/>
            <person name="Grigoriev I.V."/>
            <person name="Corradi N."/>
            <person name="Roux C."/>
            <person name="Martin F.M."/>
        </authorList>
    </citation>
    <scope>NUCLEOTIDE SEQUENCE [LARGE SCALE GENOMIC DNA]</scope>
    <source>
        <strain evidence="1 2">DAOM 194757</strain>
    </source>
</reference>
<protein>
    <submittedName>
        <fullName evidence="1">Uncharacterized protein</fullName>
    </submittedName>
</protein>
<evidence type="ECO:0000313" key="2">
    <source>
        <dbReference type="Proteomes" id="UP000266673"/>
    </source>
</evidence>
<dbReference type="OrthoDB" id="2396460at2759"/>
<gene>
    <name evidence="1" type="ORF">C2G38_2036093</name>
</gene>
<accession>A0A397VDJ2</accession>
<dbReference type="EMBL" id="QKWP01000477">
    <property type="protein sequence ID" value="RIB19397.1"/>
    <property type="molecule type" value="Genomic_DNA"/>
</dbReference>
<evidence type="ECO:0000313" key="1">
    <source>
        <dbReference type="EMBL" id="RIB19397.1"/>
    </source>
</evidence>
<name>A0A397VDJ2_9GLOM</name>
<proteinExistence type="predicted"/>